<sequence>MSDKRVHKNALNVVIYWHMHQPEYRDLRNGEYHLPWTYLHTIKDYVDMASHLENCEGAKAVVNFAPVLLEQIDDYAQQLKGFLLKGKALRDPLLDALATPVLLLDNERRMIIIKSCLRANKKRLIDRFQNFKMLAEIAESTLSKPDTLSYYAEQFFVDLLVWYHLAWIAETVRRK</sequence>
<dbReference type="InterPro" id="IPR004300">
    <property type="entry name" value="Glyco_hydro_57_N"/>
</dbReference>
<keyword evidence="2" id="KW-0119">Carbohydrate metabolism</keyword>
<evidence type="ECO:0000256" key="1">
    <source>
        <dbReference type="ARBA" id="ARBA00006821"/>
    </source>
</evidence>
<evidence type="ECO:0000256" key="2">
    <source>
        <dbReference type="ARBA" id="ARBA00023277"/>
    </source>
</evidence>
<feature type="non-terminal residue" evidence="4">
    <location>
        <position position="175"/>
    </location>
</feature>
<evidence type="ECO:0000313" key="4">
    <source>
        <dbReference type="EMBL" id="VAW57765.1"/>
    </source>
</evidence>
<evidence type="ECO:0000259" key="3">
    <source>
        <dbReference type="Pfam" id="PF03065"/>
    </source>
</evidence>
<dbReference type="EMBL" id="UOFF01000451">
    <property type="protein sequence ID" value="VAW57765.1"/>
    <property type="molecule type" value="Genomic_DNA"/>
</dbReference>
<dbReference type="GO" id="GO:0003824">
    <property type="term" value="F:catalytic activity"/>
    <property type="evidence" value="ECO:0007669"/>
    <property type="project" value="InterPro"/>
</dbReference>
<feature type="domain" description="Glycoside hydrolase family 57 N-terminal" evidence="3">
    <location>
        <begin position="14"/>
        <end position="79"/>
    </location>
</feature>
<dbReference type="GO" id="GO:0005975">
    <property type="term" value="P:carbohydrate metabolic process"/>
    <property type="evidence" value="ECO:0007669"/>
    <property type="project" value="InterPro"/>
</dbReference>
<dbReference type="PANTHER" id="PTHR36306:SF1">
    <property type="entry name" value="ALPHA-AMYLASE-RELATED"/>
    <property type="match status" value="1"/>
</dbReference>
<dbReference type="Pfam" id="PF03065">
    <property type="entry name" value="Glyco_hydro_57"/>
    <property type="match status" value="1"/>
</dbReference>
<dbReference type="InterPro" id="IPR052046">
    <property type="entry name" value="GH57_Enzymes"/>
</dbReference>
<dbReference type="PANTHER" id="PTHR36306">
    <property type="entry name" value="ALPHA-AMYLASE-RELATED-RELATED"/>
    <property type="match status" value="1"/>
</dbReference>
<name>A0A3B0WP60_9ZZZZ</name>
<proteinExistence type="inferred from homology"/>
<accession>A0A3B0WP60</accession>
<dbReference type="InterPro" id="IPR027291">
    <property type="entry name" value="Glyco_hydro_38_N_sf"/>
</dbReference>
<gene>
    <name evidence="4" type="ORF">MNBD_GAMMA07-1447</name>
</gene>
<protein>
    <submittedName>
        <fullName evidence="4">Amylopullulanase</fullName>
    </submittedName>
</protein>
<dbReference type="InterPro" id="IPR011330">
    <property type="entry name" value="Glyco_hydro/deAcase_b/a-brl"/>
</dbReference>
<dbReference type="AlphaFoldDB" id="A0A3B0WP60"/>
<dbReference type="SUPFAM" id="SSF88713">
    <property type="entry name" value="Glycoside hydrolase/deacetylase"/>
    <property type="match status" value="1"/>
</dbReference>
<organism evidence="4">
    <name type="scientific">hydrothermal vent metagenome</name>
    <dbReference type="NCBI Taxonomy" id="652676"/>
    <lineage>
        <taxon>unclassified sequences</taxon>
        <taxon>metagenomes</taxon>
        <taxon>ecological metagenomes</taxon>
    </lineage>
</organism>
<comment type="similarity">
    <text evidence="1">Belongs to the glycosyl hydrolase 57 family.</text>
</comment>
<dbReference type="Gene3D" id="3.20.110.10">
    <property type="entry name" value="Glycoside hydrolase 38, N terminal domain"/>
    <property type="match status" value="1"/>
</dbReference>
<reference evidence="4" key="1">
    <citation type="submission" date="2018-06" db="EMBL/GenBank/DDBJ databases">
        <authorList>
            <person name="Zhirakovskaya E."/>
        </authorList>
    </citation>
    <scope>NUCLEOTIDE SEQUENCE</scope>
</reference>